<evidence type="ECO:0000313" key="5">
    <source>
        <dbReference type="EMBL" id="CAB4739391.1"/>
    </source>
</evidence>
<proteinExistence type="predicted"/>
<dbReference type="EMBL" id="CAFBQG010000121">
    <property type="protein sequence ID" value="CAB5050975.1"/>
    <property type="molecule type" value="Genomic_DNA"/>
</dbReference>
<dbReference type="Pfam" id="PF03992">
    <property type="entry name" value="ABM"/>
    <property type="match status" value="1"/>
</dbReference>
<gene>
    <name evidence="4" type="ORF">UFOPK2648_00390</name>
    <name evidence="5" type="ORF">UFOPK2824_00049</name>
    <name evidence="6" type="ORF">UFOPK3037_00392</name>
    <name evidence="7" type="ORF">UFOPK3278_00316</name>
    <name evidence="2" type="ORF">UFOPK3406_00532</name>
    <name evidence="3" type="ORF">UFOPK3925_01350</name>
    <name evidence="8" type="ORF">UFOPK4097_00854</name>
    <name evidence="9" type="ORF">UFOPK4301_00952</name>
</gene>
<evidence type="ECO:0000313" key="9">
    <source>
        <dbReference type="EMBL" id="CAB5050975.1"/>
    </source>
</evidence>
<protein>
    <submittedName>
        <fullName evidence="9">Unannotated protein</fullName>
    </submittedName>
</protein>
<dbReference type="EMBL" id="CAFBPK010000012">
    <property type="protein sequence ID" value="CAB5019737.1"/>
    <property type="molecule type" value="Genomic_DNA"/>
</dbReference>
<dbReference type="EMBL" id="CAESAD010000012">
    <property type="protein sequence ID" value="CAB4344234.1"/>
    <property type="molecule type" value="Genomic_DNA"/>
</dbReference>
<reference evidence="9" key="1">
    <citation type="submission" date="2020-05" db="EMBL/GenBank/DDBJ databases">
        <authorList>
            <person name="Chiriac C."/>
            <person name="Salcher M."/>
            <person name="Ghai R."/>
            <person name="Kavagutti S V."/>
        </authorList>
    </citation>
    <scope>NUCLEOTIDE SEQUENCE</scope>
</reference>
<accession>A0A6J7TBS3</accession>
<dbReference type="EMBL" id="CAFBIX010000005">
    <property type="protein sequence ID" value="CAB4846422.1"/>
    <property type="molecule type" value="Genomic_DNA"/>
</dbReference>
<dbReference type="EMBL" id="CAESAI010000008">
    <property type="protein sequence ID" value="CAB4335205.1"/>
    <property type="molecule type" value="Genomic_DNA"/>
</dbReference>
<evidence type="ECO:0000259" key="1">
    <source>
        <dbReference type="PROSITE" id="PS51725"/>
    </source>
</evidence>
<dbReference type="Gene3D" id="3.30.70.100">
    <property type="match status" value="1"/>
</dbReference>
<evidence type="ECO:0000313" key="3">
    <source>
        <dbReference type="EMBL" id="CAB4344234.1"/>
    </source>
</evidence>
<name>A0A6J7TBS3_9ZZZZ</name>
<evidence type="ECO:0000313" key="4">
    <source>
        <dbReference type="EMBL" id="CAB4702438.1"/>
    </source>
</evidence>
<sequence>MRSEPKGNLATMIMETAFMEIVPGKELEFEAAMEQAKAVVSQAKGFQVIHVHRGVEKPSTYLIAIGWDTVDDHMVGFRESELFTQWRGLIGPFFANPPEVTHWELQA</sequence>
<dbReference type="AlphaFoldDB" id="A0A6J7TBS3"/>
<dbReference type="SUPFAM" id="SSF54909">
    <property type="entry name" value="Dimeric alpha+beta barrel"/>
    <property type="match status" value="1"/>
</dbReference>
<evidence type="ECO:0000313" key="6">
    <source>
        <dbReference type="EMBL" id="CAB4797475.1"/>
    </source>
</evidence>
<organism evidence="9">
    <name type="scientific">freshwater metagenome</name>
    <dbReference type="NCBI Taxonomy" id="449393"/>
    <lineage>
        <taxon>unclassified sequences</taxon>
        <taxon>metagenomes</taxon>
        <taxon>ecological metagenomes</taxon>
    </lineage>
</organism>
<dbReference type="EMBL" id="CAEZZD010000003">
    <property type="protein sequence ID" value="CAB4739391.1"/>
    <property type="molecule type" value="Genomic_DNA"/>
</dbReference>
<evidence type="ECO:0000313" key="7">
    <source>
        <dbReference type="EMBL" id="CAB4846422.1"/>
    </source>
</evidence>
<dbReference type="InterPro" id="IPR011008">
    <property type="entry name" value="Dimeric_a/b-barrel"/>
</dbReference>
<evidence type="ECO:0000313" key="8">
    <source>
        <dbReference type="EMBL" id="CAB5019737.1"/>
    </source>
</evidence>
<evidence type="ECO:0000313" key="2">
    <source>
        <dbReference type="EMBL" id="CAB4335205.1"/>
    </source>
</evidence>
<dbReference type="InterPro" id="IPR007138">
    <property type="entry name" value="ABM_dom"/>
</dbReference>
<feature type="domain" description="ABM" evidence="1">
    <location>
        <begin position="13"/>
        <end position="102"/>
    </location>
</feature>
<dbReference type="EMBL" id="CAEZYC010000012">
    <property type="protein sequence ID" value="CAB4702438.1"/>
    <property type="molecule type" value="Genomic_DNA"/>
</dbReference>
<dbReference type="PROSITE" id="PS51725">
    <property type="entry name" value="ABM"/>
    <property type="match status" value="1"/>
</dbReference>
<dbReference type="EMBL" id="CAFAAO010000004">
    <property type="protein sequence ID" value="CAB4797475.1"/>
    <property type="molecule type" value="Genomic_DNA"/>
</dbReference>